<evidence type="ECO:0000313" key="3">
    <source>
        <dbReference type="Proteomes" id="UP000266841"/>
    </source>
</evidence>
<dbReference type="eggNOG" id="ENOG502T9S0">
    <property type="taxonomic scope" value="Eukaryota"/>
</dbReference>
<accession>K0R3T0</accession>
<evidence type="ECO:0000313" key="2">
    <source>
        <dbReference type="EMBL" id="EJK46149.1"/>
    </source>
</evidence>
<name>K0R3T0_THAOC</name>
<organism evidence="2 3">
    <name type="scientific">Thalassiosira oceanica</name>
    <name type="common">Marine diatom</name>
    <dbReference type="NCBI Taxonomy" id="159749"/>
    <lineage>
        <taxon>Eukaryota</taxon>
        <taxon>Sar</taxon>
        <taxon>Stramenopiles</taxon>
        <taxon>Ochrophyta</taxon>
        <taxon>Bacillariophyta</taxon>
        <taxon>Coscinodiscophyceae</taxon>
        <taxon>Thalassiosirophycidae</taxon>
        <taxon>Thalassiosirales</taxon>
        <taxon>Thalassiosiraceae</taxon>
        <taxon>Thalassiosira</taxon>
    </lineage>
</organism>
<comment type="caution">
    <text evidence="2">The sequence shown here is derived from an EMBL/GenBank/DDBJ whole genome shotgun (WGS) entry which is preliminary data.</text>
</comment>
<reference evidence="2 3" key="1">
    <citation type="journal article" date="2012" name="Genome Biol.">
        <title>Genome and low-iron response of an oceanic diatom adapted to chronic iron limitation.</title>
        <authorList>
            <person name="Lommer M."/>
            <person name="Specht M."/>
            <person name="Roy A.S."/>
            <person name="Kraemer L."/>
            <person name="Andreson R."/>
            <person name="Gutowska M.A."/>
            <person name="Wolf J."/>
            <person name="Bergner S.V."/>
            <person name="Schilhabel M.B."/>
            <person name="Klostermeier U.C."/>
            <person name="Beiko R.G."/>
            <person name="Rosenstiel P."/>
            <person name="Hippler M."/>
            <person name="Laroche J."/>
        </authorList>
    </citation>
    <scope>NUCLEOTIDE SEQUENCE [LARGE SCALE GENOMIC DNA]</scope>
    <source>
        <strain evidence="2 3">CCMP1005</strain>
    </source>
</reference>
<keyword evidence="3" id="KW-1185">Reference proteome</keyword>
<evidence type="ECO:0008006" key="4">
    <source>
        <dbReference type="Google" id="ProtNLM"/>
    </source>
</evidence>
<sequence length="113" mass="12168">MTPSVGRGQAQAPACTALPRLLVFDLDDCCWTPEMHELSGMPSVEVEGPLDPHDNGSTLGVVGMKVPSGRRGGWGNYGTDEEEVVELFDGARQVFRELAYVSSIVCVSMRALL</sequence>
<dbReference type="Proteomes" id="UP000266841">
    <property type="component" value="Unassembled WGS sequence"/>
</dbReference>
<feature type="region of interest" description="Disordered" evidence="1">
    <location>
        <begin position="42"/>
        <end position="62"/>
    </location>
</feature>
<dbReference type="OrthoDB" id="2865258at2759"/>
<dbReference type="EMBL" id="AGNL01047943">
    <property type="protein sequence ID" value="EJK46149.1"/>
    <property type="molecule type" value="Genomic_DNA"/>
</dbReference>
<proteinExistence type="predicted"/>
<gene>
    <name evidence="2" type="ORF">THAOC_35198</name>
</gene>
<protein>
    <recommendedName>
        <fullName evidence="4">Magnesium-dependent phosphatase-1</fullName>
    </recommendedName>
</protein>
<evidence type="ECO:0000256" key="1">
    <source>
        <dbReference type="SAM" id="MobiDB-lite"/>
    </source>
</evidence>
<dbReference type="AlphaFoldDB" id="K0R3T0"/>
<dbReference type="Gene3D" id="3.40.50.1000">
    <property type="entry name" value="HAD superfamily/HAD-like"/>
    <property type="match status" value="1"/>
</dbReference>
<dbReference type="InterPro" id="IPR023214">
    <property type="entry name" value="HAD_sf"/>
</dbReference>